<name>A0AA36JEZ2_9DINO</name>
<feature type="compositionally biased region" description="Basic and acidic residues" evidence="1">
    <location>
        <begin position="173"/>
        <end position="182"/>
    </location>
</feature>
<evidence type="ECO:0000256" key="1">
    <source>
        <dbReference type="SAM" id="MobiDB-lite"/>
    </source>
</evidence>
<evidence type="ECO:0000313" key="3">
    <source>
        <dbReference type="Proteomes" id="UP001178507"/>
    </source>
</evidence>
<proteinExistence type="predicted"/>
<feature type="region of interest" description="Disordered" evidence="1">
    <location>
        <begin position="173"/>
        <end position="193"/>
    </location>
</feature>
<feature type="compositionally biased region" description="Low complexity" evidence="1">
    <location>
        <begin position="183"/>
        <end position="193"/>
    </location>
</feature>
<organism evidence="2 3">
    <name type="scientific">Effrenium voratum</name>
    <dbReference type="NCBI Taxonomy" id="2562239"/>
    <lineage>
        <taxon>Eukaryota</taxon>
        <taxon>Sar</taxon>
        <taxon>Alveolata</taxon>
        <taxon>Dinophyceae</taxon>
        <taxon>Suessiales</taxon>
        <taxon>Symbiodiniaceae</taxon>
        <taxon>Effrenium</taxon>
    </lineage>
</organism>
<keyword evidence="3" id="KW-1185">Reference proteome</keyword>
<evidence type="ECO:0000313" key="2">
    <source>
        <dbReference type="EMBL" id="CAJ1403831.1"/>
    </source>
</evidence>
<dbReference type="Proteomes" id="UP001178507">
    <property type="component" value="Unassembled WGS sequence"/>
</dbReference>
<dbReference type="AlphaFoldDB" id="A0AA36JEZ2"/>
<comment type="caution">
    <text evidence="2">The sequence shown here is derived from an EMBL/GenBank/DDBJ whole genome shotgun (WGS) entry which is preliminary data.</text>
</comment>
<sequence length="193" mass="22596">MWAIRSLRAFAPAVDAGLGARCFGTKRVRQRRRSRGRIIQLKETHYEPKPEGYQPLPLSLLASGPIRRVLATRTVEAKRLVGVIDWERYKCNVKGVRWHAVGGWRVTFDRKDHYHNFFVRCSCYFRVAIYGFERGKELAIAYRKRLEAEWDEQQRIWAELDAKREAERLKRRARAESEKAKSSDSAPSEISIF</sequence>
<dbReference type="EMBL" id="CAUJNA010003511">
    <property type="protein sequence ID" value="CAJ1403831.1"/>
    <property type="molecule type" value="Genomic_DNA"/>
</dbReference>
<protein>
    <recommendedName>
        <fullName evidence="4">AP2/ERF domain-containing protein</fullName>
    </recommendedName>
</protein>
<dbReference type="Gene3D" id="1.20.5.2050">
    <property type="match status" value="1"/>
</dbReference>
<evidence type="ECO:0008006" key="4">
    <source>
        <dbReference type="Google" id="ProtNLM"/>
    </source>
</evidence>
<reference evidence="2" key="1">
    <citation type="submission" date="2023-08" db="EMBL/GenBank/DDBJ databases">
        <authorList>
            <person name="Chen Y."/>
            <person name="Shah S."/>
            <person name="Dougan E. K."/>
            <person name="Thang M."/>
            <person name="Chan C."/>
        </authorList>
    </citation>
    <scope>NUCLEOTIDE SEQUENCE</scope>
</reference>
<accession>A0AA36JEZ2</accession>
<gene>
    <name evidence="2" type="ORF">EVOR1521_LOCUS26411</name>
</gene>